<dbReference type="Pfam" id="PF10346">
    <property type="entry name" value="Con-6"/>
    <property type="match status" value="2"/>
</dbReference>
<evidence type="ECO:0000256" key="1">
    <source>
        <dbReference type="SAM" id="MobiDB-lite"/>
    </source>
</evidence>
<reference evidence="2 3" key="1">
    <citation type="journal article" date="2018" name="Nat. Ecol. Evol.">
        <title>Pezizomycetes genomes reveal the molecular basis of ectomycorrhizal truffle lifestyle.</title>
        <authorList>
            <person name="Murat C."/>
            <person name="Payen T."/>
            <person name="Noel B."/>
            <person name="Kuo A."/>
            <person name="Morin E."/>
            <person name="Chen J."/>
            <person name="Kohler A."/>
            <person name="Krizsan K."/>
            <person name="Balestrini R."/>
            <person name="Da Silva C."/>
            <person name="Montanini B."/>
            <person name="Hainaut M."/>
            <person name="Levati E."/>
            <person name="Barry K.W."/>
            <person name="Belfiori B."/>
            <person name="Cichocki N."/>
            <person name="Clum A."/>
            <person name="Dockter R.B."/>
            <person name="Fauchery L."/>
            <person name="Guy J."/>
            <person name="Iotti M."/>
            <person name="Le Tacon F."/>
            <person name="Lindquist E.A."/>
            <person name="Lipzen A."/>
            <person name="Malagnac F."/>
            <person name="Mello A."/>
            <person name="Molinier V."/>
            <person name="Miyauchi S."/>
            <person name="Poulain J."/>
            <person name="Riccioni C."/>
            <person name="Rubini A."/>
            <person name="Sitrit Y."/>
            <person name="Splivallo R."/>
            <person name="Traeger S."/>
            <person name="Wang M."/>
            <person name="Zifcakova L."/>
            <person name="Wipf D."/>
            <person name="Zambonelli A."/>
            <person name="Paolocci F."/>
            <person name="Nowrousian M."/>
            <person name="Ottonello S."/>
            <person name="Baldrian P."/>
            <person name="Spatafora J.W."/>
            <person name="Henrissat B."/>
            <person name="Nagy L.G."/>
            <person name="Aury J.M."/>
            <person name="Wincker P."/>
            <person name="Grigoriev I.V."/>
            <person name="Bonfante P."/>
            <person name="Martin F.M."/>
        </authorList>
    </citation>
    <scope>NUCLEOTIDE SEQUENCE [LARGE SCALE GENOMIC DNA]</scope>
    <source>
        <strain evidence="2 3">ATCC MYA-4762</strain>
    </source>
</reference>
<dbReference type="GO" id="GO:0005737">
    <property type="term" value="C:cytoplasm"/>
    <property type="evidence" value="ECO:0007669"/>
    <property type="project" value="TreeGrafter"/>
</dbReference>
<proteinExistence type="predicted"/>
<feature type="compositionally biased region" description="Basic and acidic residues" evidence="1">
    <location>
        <begin position="19"/>
        <end position="32"/>
    </location>
</feature>
<sequence>MSGKNPGNVIGGHKATISDPRRSEEAKKHSQEVLDEQFGGGEGTGGGQGAEARPDHEKNTGNVVGGYKATLSNPTTGSGAKAKAAKKLNEMGVEVDDS</sequence>
<gene>
    <name evidence="2" type="ORF">L211DRAFT_836391</name>
</gene>
<evidence type="ECO:0000313" key="2">
    <source>
        <dbReference type="EMBL" id="RPB25660.1"/>
    </source>
</evidence>
<organism evidence="2 3">
    <name type="scientific">Terfezia boudieri ATCC MYA-4762</name>
    <dbReference type="NCBI Taxonomy" id="1051890"/>
    <lineage>
        <taxon>Eukaryota</taxon>
        <taxon>Fungi</taxon>
        <taxon>Dikarya</taxon>
        <taxon>Ascomycota</taxon>
        <taxon>Pezizomycotina</taxon>
        <taxon>Pezizomycetes</taxon>
        <taxon>Pezizales</taxon>
        <taxon>Pezizaceae</taxon>
        <taxon>Terfezia</taxon>
    </lineage>
</organism>
<dbReference type="OrthoDB" id="5419162at2759"/>
<name>A0A3N4LS66_9PEZI</name>
<keyword evidence="3" id="KW-1185">Reference proteome</keyword>
<accession>A0A3N4LS66</accession>
<evidence type="ECO:0008006" key="4">
    <source>
        <dbReference type="Google" id="ProtNLM"/>
    </source>
</evidence>
<feature type="compositionally biased region" description="Gly residues" evidence="1">
    <location>
        <begin position="38"/>
        <end position="49"/>
    </location>
</feature>
<protein>
    <recommendedName>
        <fullName evidence="4">Conidiation protein 6</fullName>
    </recommendedName>
</protein>
<dbReference type="EMBL" id="ML121537">
    <property type="protein sequence ID" value="RPB25660.1"/>
    <property type="molecule type" value="Genomic_DNA"/>
</dbReference>
<feature type="region of interest" description="Disordered" evidence="1">
    <location>
        <begin position="1"/>
        <end position="84"/>
    </location>
</feature>
<dbReference type="InParanoid" id="A0A3N4LS66"/>
<dbReference type="PANTHER" id="PTHR36576">
    <property type="entry name" value="UPF0654 PROTEIN C11D3.01C-RELATED"/>
    <property type="match status" value="1"/>
</dbReference>
<dbReference type="InterPro" id="IPR018824">
    <property type="entry name" value="Conidiation-specific_6"/>
</dbReference>
<dbReference type="InterPro" id="IPR052670">
    <property type="entry name" value="UPF0654_domain"/>
</dbReference>
<dbReference type="AlphaFoldDB" id="A0A3N4LS66"/>
<evidence type="ECO:0000313" key="3">
    <source>
        <dbReference type="Proteomes" id="UP000267821"/>
    </source>
</evidence>
<dbReference type="Proteomes" id="UP000267821">
    <property type="component" value="Unassembled WGS sequence"/>
</dbReference>
<dbReference type="PANTHER" id="PTHR36576:SF1">
    <property type="entry name" value="UPF0654 PROTEIN C11D3.01C-RELATED"/>
    <property type="match status" value="1"/>
</dbReference>